<sequence>MKKLMLCTLISLSVTGCAQFRDYQSPTANASVEATQLSDANYQFATAQQPIADWWTAFHDPQLTQLVDEALSHNLDVRIALANLQVARALSRAVGSDRYPTVDANGGYSRNLYSKEGQNPSTRAADVYEAGFDANWELDIFGRVSYGIESQLAQEQAIAADLQQMYVSVAAEVARQYFILRGAQYRLDIAQRNAENQNETFELTEKILNAGGASALDVSRARTQLSLTRSTIPPLRAQIDSTINSLSVLTGQVPNALRSSLSQSKALPSLPVSVAVGDAQQLLNRRPDIRSAERSLAASVADYNLTVADLFPKVSILGSLGFISTNLSSFGTSALAGSIGPSISWQVFDRDRLKAYVDRADAQTNAALARYEKTVLSAFEEIQSAMSDFSNEEQRRAELQQAAASAKQSATMARNRFDSGYDNFLDVLDAERTLLEAEDTLASSETTSGLNLVAIYKALGGGWQVKSQQP</sequence>
<name>A0A1I3Z4R6_9GAMM</name>
<keyword evidence="2" id="KW-0564">Palmitate</keyword>
<evidence type="ECO:0000313" key="5">
    <source>
        <dbReference type="Proteomes" id="UP000198924"/>
    </source>
</evidence>
<feature type="signal peptide" evidence="2">
    <location>
        <begin position="1"/>
        <end position="18"/>
    </location>
</feature>
<dbReference type="NCBIfam" id="TIGR01845">
    <property type="entry name" value="outer_NodT"/>
    <property type="match status" value="1"/>
</dbReference>
<dbReference type="OrthoDB" id="9770517at2"/>
<dbReference type="InterPro" id="IPR010131">
    <property type="entry name" value="MdtP/NodT-like"/>
</dbReference>
<dbReference type="PROSITE" id="PS51257">
    <property type="entry name" value="PROKAR_LIPOPROTEIN"/>
    <property type="match status" value="1"/>
</dbReference>
<comment type="subcellular location">
    <subcellularLocation>
        <location evidence="2">Cell outer membrane</location>
        <topology evidence="2">Lipid-anchor</topology>
    </subcellularLocation>
</comment>
<dbReference type="SUPFAM" id="SSF56954">
    <property type="entry name" value="Outer membrane efflux proteins (OEP)"/>
    <property type="match status" value="1"/>
</dbReference>
<gene>
    <name evidence="4" type="ORF">SAMN04488079_109121</name>
</gene>
<proteinExistence type="inferred from homology"/>
<reference evidence="5" key="1">
    <citation type="submission" date="2016-10" db="EMBL/GenBank/DDBJ databases">
        <authorList>
            <person name="Varghese N."/>
            <person name="Submissions S."/>
        </authorList>
    </citation>
    <scope>NUCLEOTIDE SEQUENCE [LARGE SCALE GENOMIC DNA]</scope>
    <source>
        <strain evidence="5">DSM 11578</strain>
    </source>
</reference>
<accession>A0A1I3Z4R6</accession>
<evidence type="ECO:0000256" key="3">
    <source>
        <dbReference type="SAM" id="Coils"/>
    </source>
</evidence>
<dbReference type="GO" id="GO:0015562">
    <property type="term" value="F:efflux transmembrane transporter activity"/>
    <property type="evidence" value="ECO:0007669"/>
    <property type="project" value="InterPro"/>
</dbReference>
<feature type="chain" id="PRO_5011331033" evidence="2">
    <location>
        <begin position="19"/>
        <end position="470"/>
    </location>
</feature>
<dbReference type="PANTHER" id="PTHR30203:SF25">
    <property type="entry name" value="OUTER MEMBRANE PROTEIN-RELATED"/>
    <property type="match status" value="1"/>
</dbReference>
<evidence type="ECO:0000256" key="1">
    <source>
        <dbReference type="ARBA" id="ARBA00007613"/>
    </source>
</evidence>
<dbReference type="Gene3D" id="1.20.1600.10">
    <property type="entry name" value="Outer membrane efflux proteins (OEP)"/>
    <property type="match status" value="1"/>
</dbReference>
<dbReference type="EMBL" id="FOSH01000009">
    <property type="protein sequence ID" value="SFK38631.1"/>
    <property type="molecule type" value="Genomic_DNA"/>
</dbReference>
<keyword evidence="2" id="KW-1134">Transmembrane beta strand</keyword>
<protein>
    <submittedName>
        <fullName evidence="4">Outer membrane protein, multidrug efflux system</fullName>
    </submittedName>
</protein>
<keyword evidence="5" id="KW-1185">Reference proteome</keyword>
<dbReference type="AlphaFoldDB" id="A0A1I3Z4R6"/>
<comment type="similarity">
    <text evidence="1 2">Belongs to the outer membrane factor (OMF) (TC 1.B.17) family.</text>
</comment>
<dbReference type="PANTHER" id="PTHR30203">
    <property type="entry name" value="OUTER MEMBRANE CATION EFFLUX PROTEIN"/>
    <property type="match status" value="1"/>
</dbReference>
<keyword evidence="2" id="KW-0732">Signal</keyword>
<dbReference type="InterPro" id="IPR003423">
    <property type="entry name" value="OMP_efflux"/>
</dbReference>
<dbReference type="STRING" id="45496.SAMN04488079_109121"/>
<dbReference type="RefSeq" id="WP_091713861.1">
    <property type="nucleotide sequence ID" value="NZ_FOSH01000009.1"/>
</dbReference>
<evidence type="ECO:0000256" key="2">
    <source>
        <dbReference type="RuleBase" id="RU362097"/>
    </source>
</evidence>
<keyword evidence="2" id="KW-0812">Transmembrane</keyword>
<keyword evidence="2" id="KW-0449">Lipoprotein</keyword>
<dbReference type="Pfam" id="PF02321">
    <property type="entry name" value="OEP"/>
    <property type="match status" value="2"/>
</dbReference>
<dbReference type="Proteomes" id="UP000198924">
    <property type="component" value="Unassembled WGS sequence"/>
</dbReference>
<organism evidence="4 5">
    <name type="scientific">Methylophaga sulfidovorans</name>
    <dbReference type="NCBI Taxonomy" id="45496"/>
    <lineage>
        <taxon>Bacteria</taxon>
        <taxon>Pseudomonadati</taxon>
        <taxon>Pseudomonadota</taxon>
        <taxon>Gammaproteobacteria</taxon>
        <taxon>Thiotrichales</taxon>
        <taxon>Piscirickettsiaceae</taxon>
        <taxon>Methylophaga</taxon>
    </lineage>
</organism>
<keyword evidence="3" id="KW-0175">Coiled coil</keyword>
<keyword evidence="2" id="KW-0472">Membrane</keyword>
<feature type="coiled-coil region" evidence="3">
    <location>
        <begin position="382"/>
        <end position="416"/>
    </location>
</feature>
<dbReference type="GO" id="GO:0009279">
    <property type="term" value="C:cell outer membrane"/>
    <property type="evidence" value="ECO:0007669"/>
    <property type="project" value="UniProtKB-SubCell"/>
</dbReference>
<dbReference type="Gene3D" id="2.20.200.10">
    <property type="entry name" value="Outer membrane efflux proteins (OEP)"/>
    <property type="match status" value="1"/>
</dbReference>
<evidence type="ECO:0000313" key="4">
    <source>
        <dbReference type="EMBL" id="SFK38631.1"/>
    </source>
</evidence>